<dbReference type="SUPFAM" id="SSF52540">
    <property type="entry name" value="P-loop containing nucleoside triphosphate hydrolases"/>
    <property type="match status" value="1"/>
</dbReference>
<protein>
    <recommendedName>
        <fullName evidence="1">PrkA AAA domain-containing protein</fullName>
    </recommendedName>
</protein>
<dbReference type="AlphaFoldDB" id="A0A1G2HIZ7"/>
<dbReference type="SMART" id="SM00763">
    <property type="entry name" value="AAA_PrkA"/>
    <property type="match status" value="1"/>
</dbReference>
<proteinExistence type="predicted"/>
<dbReference type="InterPro" id="IPR013153">
    <property type="entry name" value="Prk_AAA"/>
</dbReference>
<gene>
    <name evidence="2" type="ORF">A3F94_01735</name>
</gene>
<organism evidence="2 3">
    <name type="scientific">Candidatus Spechtbacteria bacterium RIFCSPLOWO2_12_FULL_38_22</name>
    <dbReference type="NCBI Taxonomy" id="1802165"/>
    <lineage>
        <taxon>Bacteria</taxon>
        <taxon>Candidatus Spechtiibacteriota</taxon>
    </lineage>
</organism>
<comment type="caution">
    <text evidence="2">The sequence shown here is derived from an EMBL/GenBank/DDBJ whole genome shotgun (WGS) entry which is preliminary data.</text>
</comment>
<evidence type="ECO:0000259" key="1">
    <source>
        <dbReference type="SMART" id="SM00763"/>
    </source>
</evidence>
<sequence length="714" mass="80165">MTDTSKFDIDDFIKRDTQDKRARQQTKQGPITVREYLGLVKENPEICQNAHSRILDILRLNGVVEFSPQDQIFGVNVSYRLITEELFGHAPAKAAEEFATWLDTGARGIKPTGAMAIALVGPTASGKSTFVNILTKALEKRKTPVVYKISGCPMQEEPLHALPRYIRRVDFDLDKAKSMGLTRPIEDELGIGDIEGDLCPHCRRSLMGWEDVSGNFHPGKNNVDGIFDWSSVQVETFTFSRQAGVGIGSFEPSDEKTQDVTDLVGKENIAVTKNPSRGLGDPDAFALNGELEKGNRGIVEAREIFKVGMDERILWVFINVADTKEIKVQGSNLPHISVDTVTIGHCNLRGFEEFANERGQEALHSRFYIIKFPYNLRVRDQVRVYEKLVQKEKAFVGLKQGNGHHIAPGALELAASFEVLTHLSESKIGVDLLTKLRAYNGESVLVDLEDDERHPIDLESLIEEGQSNDDIAKREGMFGLDVRNVLSALSVAVVNEPNGGCLTPLKAIRALRNIPEHVVGHDTEDMNRYLSLLDAEEGGSIITLYEEWIVKQVGRAFLGAYEDLAKEIFNKYLEEVEHDRQRKRRMVRGDTRKILRDEVTGKPKEPDETFMRSVEAHLGVTKDQADVFRGEILEYRATHPDFNYDTYEPLREAVEKKILADARTSLTLVLAKDTPKGEEEKNRARDLFDGLKDMGFCEICARETVVRAAEILNK</sequence>
<dbReference type="GO" id="GO:0004672">
    <property type="term" value="F:protein kinase activity"/>
    <property type="evidence" value="ECO:0007669"/>
    <property type="project" value="TreeGrafter"/>
</dbReference>
<name>A0A1G2HIZ7_9BACT</name>
<accession>A0A1G2HIZ7</accession>
<dbReference type="CDD" id="cd02019">
    <property type="entry name" value="NK"/>
    <property type="match status" value="1"/>
</dbReference>
<dbReference type="STRING" id="1802165.A3F94_01735"/>
<dbReference type="Pfam" id="PF06798">
    <property type="entry name" value="PrkA"/>
    <property type="match status" value="1"/>
</dbReference>
<dbReference type="PANTHER" id="PTHR30267">
    <property type="entry name" value="PROTEIN KINASE PRKA"/>
    <property type="match status" value="1"/>
</dbReference>
<feature type="domain" description="PrkA AAA" evidence="1">
    <location>
        <begin position="31"/>
        <end position="430"/>
    </location>
</feature>
<dbReference type="EMBL" id="MHOK01000001">
    <property type="protein sequence ID" value="OGZ62484.1"/>
    <property type="molecule type" value="Genomic_DNA"/>
</dbReference>
<evidence type="ECO:0000313" key="3">
    <source>
        <dbReference type="Proteomes" id="UP000176770"/>
    </source>
</evidence>
<dbReference type="InterPro" id="IPR010650">
    <property type="entry name" value="PrkA_C"/>
</dbReference>
<reference evidence="2 3" key="1">
    <citation type="journal article" date="2016" name="Nat. Commun.">
        <title>Thousands of microbial genomes shed light on interconnected biogeochemical processes in an aquifer system.</title>
        <authorList>
            <person name="Anantharaman K."/>
            <person name="Brown C.T."/>
            <person name="Hug L.A."/>
            <person name="Sharon I."/>
            <person name="Castelle C.J."/>
            <person name="Probst A.J."/>
            <person name="Thomas B.C."/>
            <person name="Singh A."/>
            <person name="Wilkins M.J."/>
            <person name="Karaoz U."/>
            <person name="Brodie E.L."/>
            <person name="Williams K.H."/>
            <person name="Hubbard S.S."/>
            <person name="Banfield J.F."/>
        </authorList>
    </citation>
    <scope>NUCLEOTIDE SEQUENCE [LARGE SCALE GENOMIC DNA]</scope>
</reference>
<dbReference type="Proteomes" id="UP000176770">
    <property type="component" value="Unassembled WGS sequence"/>
</dbReference>
<evidence type="ECO:0000313" key="2">
    <source>
        <dbReference type="EMBL" id="OGZ62484.1"/>
    </source>
</evidence>
<dbReference type="PANTHER" id="PTHR30267:SF2">
    <property type="entry name" value="PROTEIN PRKA"/>
    <property type="match status" value="1"/>
</dbReference>
<dbReference type="Pfam" id="PF08298">
    <property type="entry name" value="AAA_PrkA"/>
    <property type="match status" value="1"/>
</dbReference>
<dbReference type="InterPro" id="IPR027417">
    <property type="entry name" value="P-loop_NTPase"/>
</dbReference>